<accession>A0A1C0YX71</accession>
<evidence type="ECO:0000313" key="3">
    <source>
        <dbReference type="Proteomes" id="UP000093482"/>
    </source>
</evidence>
<dbReference type="Pfam" id="PF04545">
    <property type="entry name" value="Sigma70_r4"/>
    <property type="match status" value="1"/>
</dbReference>
<dbReference type="GO" id="GO:0003677">
    <property type="term" value="F:DNA binding"/>
    <property type="evidence" value="ECO:0007669"/>
    <property type="project" value="InterPro"/>
</dbReference>
<dbReference type="Gene3D" id="1.10.10.60">
    <property type="entry name" value="Homeodomain-like"/>
    <property type="match status" value="1"/>
</dbReference>
<protein>
    <recommendedName>
        <fullName evidence="1">HTH cro/C1-type domain-containing protein</fullName>
    </recommendedName>
</protein>
<feature type="domain" description="HTH cro/C1-type" evidence="1">
    <location>
        <begin position="85"/>
        <end position="113"/>
    </location>
</feature>
<gene>
    <name evidence="2" type="ORF">A6K76_01200</name>
</gene>
<dbReference type="Proteomes" id="UP000093482">
    <property type="component" value="Unassembled WGS sequence"/>
</dbReference>
<proteinExistence type="predicted"/>
<dbReference type="SUPFAM" id="SSF47413">
    <property type="entry name" value="lambda repressor-like DNA-binding domains"/>
    <property type="match status" value="1"/>
</dbReference>
<keyword evidence="3" id="KW-1185">Reference proteome</keyword>
<dbReference type="PROSITE" id="PS50943">
    <property type="entry name" value="HTH_CROC1"/>
    <property type="match status" value="1"/>
</dbReference>
<evidence type="ECO:0000259" key="1">
    <source>
        <dbReference type="PROSITE" id="PS50943"/>
    </source>
</evidence>
<dbReference type="GO" id="GO:0003700">
    <property type="term" value="F:DNA-binding transcription factor activity"/>
    <property type="evidence" value="ECO:0007669"/>
    <property type="project" value="InterPro"/>
</dbReference>
<dbReference type="InterPro" id="IPR010982">
    <property type="entry name" value="Lambda_DNA-bd_dom_sf"/>
</dbReference>
<dbReference type="RefSeq" id="WP_066463049.1">
    <property type="nucleotide sequence ID" value="NZ_MATO01000023.1"/>
</dbReference>
<dbReference type="EMBL" id="MATO01000023">
    <property type="protein sequence ID" value="OCS91759.1"/>
    <property type="molecule type" value="Genomic_DNA"/>
</dbReference>
<dbReference type="InterPro" id="IPR001387">
    <property type="entry name" value="Cro/C1-type_HTH"/>
</dbReference>
<organism evidence="2 3">
    <name type="scientific">Caryophanon latum</name>
    <dbReference type="NCBI Taxonomy" id="33977"/>
    <lineage>
        <taxon>Bacteria</taxon>
        <taxon>Bacillati</taxon>
        <taxon>Bacillota</taxon>
        <taxon>Bacilli</taxon>
        <taxon>Bacillales</taxon>
        <taxon>Caryophanaceae</taxon>
        <taxon>Caryophanon</taxon>
    </lineage>
</organism>
<dbReference type="InterPro" id="IPR007630">
    <property type="entry name" value="RNA_pol_sigma70_r4"/>
</dbReference>
<comment type="caution">
    <text evidence="2">The sequence shown here is derived from an EMBL/GenBank/DDBJ whole genome shotgun (WGS) entry which is preliminary data.</text>
</comment>
<dbReference type="GO" id="GO:0006352">
    <property type="term" value="P:DNA-templated transcription initiation"/>
    <property type="evidence" value="ECO:0007669"/>
    <property type="project" value="InterPro"/>
</dbReference>
<sequence length="117" mass="13667">MEKKMKIFKKEERDEVVLPLITNYLNQFEEGTGSFNYDEKKQTITMSGKQNGYFITLTAEKGIGETTTQTKYPIFSRKSDYKDEVLRLYNELNLTQREIAARLNISQSLVSKLIREV</sequence>
<dbReference type="AlphaFoldDB" id="A0A1C0YX71"/>
<reference evidence="2 3" key="1">
    <citation type="submission" date="2016-07" db="EMBL/GenBank/DDBJ databases">
        <title>Caryophanon latum genome sequencing.</title>
        <authorList>
            <person name="Verma A."/>
            <person name="Pal Y."/>
            <person name="Krishnamurthi S."/>
        </authorList>
    </citation>
    <scope>NUCLEOTIDE SEQUENCE [LARGE SCALE GENOMIC DNA]</scope>
    <source>
        <strain evidence="2 3">DSM 14151</strain>
    </source>
</reference>
<name>A0A1C0YX71_9BACL</name>
<evidence type="ECO:0000313" key="2">
    <source>
        <dbReference type="EMBL" id="OCS91759.1"/>
    </source>
</evidence>